<evidence type="ECO:0000313" key="6">
    <source>
        <dbReference type="EMBL" id="PVD26734.1"/>
    </source>
</evidence>
<feature type="region of interest" description="Disordered" evidence="4">
    <location>
        <begin position="61"/>
        <end position="119"/>
    </location>
</feature>
<evidence type="ECO:0000259" key="5">
    <source>
        <dbReference type="PROSITE" id="PS50217"/>
    </source>
</evidence>
<feature type="compositionally biased region" description="Polar residues" evidence="4">
    <location>
        <begin position="458"/>
        <end position="471"/>
    </location>
</feature>
<feature type="region of interest" description="Disordered" evidence="4">
    <location>
        <begin position="318"/>
        <end position="338"/>
    </location>
</feature>
<evidence type="ECO:0000313" key="7">
    <source>
        <dbReference type="Proteomes" id="UP000245119"/>
    </source>
</evidence>
<dbReference type="CDD" id="cd14687">
    <property type="entry name" value="bZIP_ATF2"/>
    <property type="match status" value="1"/>
</dbReference>
<dbReference type="InterPro" id="IPR046347">
    <property type="entry name" value="bZIP_sf"/>
</dbReference>
<dbReference type="InterPro" id="IPR004827">
    <property type="entry name" value="bZIP"/>
</dbReference>
<evidence type="ECO:0000256" key="3">
    <source>
        <dbReference type="ARBA" id="ARBA00023163"/>
    </source>
</evidence>
<protein>
    <recommendedName>
        <fullName evidence="5">BZIP domain-containing protein</fullName>
    </recommendedName>
</protein>
<feature type="compositionally biased region" description="Basic residues" evidence="4">
    <location>
        <begin position="96"/>
        <end position="108"/>
    </location>
</feature>
<dbReference type="PANTHER" id="PTHR23351">
    <property type="entry name" value="FOS TRANSCRIPTION FACTOR-RELATED"/>
    <property type="match status" value="1"/>
</dbReference>
<gene>
    <name evidence="6" type="ORF">C0Q70_14412</name>
</gene>
<evidence type="ECO:0000256" key="1">
    <source>
        <dbReference type="ARBA" id="ARBA00023015"/>
    </source>
</evidence>
<dbReference type="InterPro" id="IPR000837">
    <property type="entry name" value="AP-1"/>
</dbReference>
<dbReference type="STRING" id="400727.A0A2T7NZX9"/>
<dbReference type="PROSITE" id="PS00036">
    <property type="entry name" value="BZIP_BASIC"/>
    <property type="match status" value="1"/>
</dbReference>
<dbReference type="SMART" id="SM00338">
    <property type="entry name" value="BRLZ"/>
    <property type="match status" value="1"/>
</dbReference>
<dbReference type="GO" id="GO:0000978">
    <property type="term" value="F:RNA polymerase II cis-regulatory region sequence-specific DNA binding"/>
    <property type="evidence" value="ECO:0007669"/>
    <property type="project" value="TreeGrafter"/>
</dbReference>
<feature type="region of interest" description="Disordered" evidence="4">
    <location>
        <begin position="384"/>
        <end position="487"/>
    </location>
</feature>
<dbReference type="EMBL" id="PZQS01000008">
    <property type="protein sequence ID" value="PVD26734.1"/>
    <property type="molecule type" value="Genomic_DNA"/>
</dbReference>
<feature type="compositionally biased region" description="Pro residues" evidence="4">
    <location>
        <begin position="326"/>
        <end position="338"/>
    </location>
</feature>
<organism evidence="6 7">
    <name type="scientific">Pomacea canaliculata</name>
    <name type="common">Golden apple snail</name>
    <dbReference type="NCBI Taxonomy" id="400727"/>
    <lineage>
        <taxon>Eukaryota</taxon>
        <taxon>Metazoa</taxon>
        <taxon>Spiralia</taxon>
        <taxon>Lophotrochozoa</taxon>
        <taxon>Mollusca</taxon>
        <taxon>Gastropoda</taxon>
        <taxon>Caenogastropoda</taxon>
        <taxon>Architaenioglossa</taxon>
        <taxon>Ampullarioidea</taxon>
        <taxon>Ampullariidae</taxon>
        <taxon>Pomacea</taxon>
    </lineage>
</organism>
<feature type="region of interest" description="Disordered" evidence="4">
    <location>
        <begin position="159"/>
        <end position="187"/>
    </location>
</feature>
<proteinExistence type="predicted"/>
<feature type="domain" description="BZIP" evidence="5">
    <location>
        <begin position="84"/>
        <end position="147"/>
    </location>
</feature>
<keyword evidence="3" id="KW-0804">Transcription</keyword>
<dbReference type="PROSITE" id="PS50217">
    <property type="entry name" value="BZIP"/>
    <property type="match status" value="1"/>
</dbReference>
<dbReference type="OrthoDB" id="6160910at2759"/>
<dbReference type="Pfam" id="PF03131">
    <property type="entry name" value="bZIP_Maf"/>
    <property type="match status" value="1"/>
</dbReference>
<dbReference type="GO" id="GO:0000981">
    <property type="term" value="F:DNA-binding transcription factor activity, RNA polymerase II-specific"/>
    <property type="evidence" value="ECO:0007669"/>
    <property type="project" value="TreeGrafter"/>
</dbReference>
<keyword evidence="7" id="KW-1185">Reference proteome</keyword>
<dbReference type="GO" id="GO:0005634">
    <property type="term" value="C:nucleus"/>
    <property type="evidence" value="ECO:0007669"/>
    <property type="project" value="TreeGrafter"/>
</dbReference>
<keyword evidence="1" id="KW-0805">Transcription regulation</keyword>
<dbReference type="PANTHER" id="PTHR23351:SF24">
    <property type="entry name" value="ACTIVATING TRANSCRIPTION FACTOR 3-RELATED"/>
    <property type="match status" value="1"/>
</dbReference>
<keyword evidence="2" id="KW-0238">DNA-binding</keyword>
<evidence type="ECO:0000256" key="4">
    <source>
        <dbReference type="SAM" id="MobiDB-lite"/>
    </source>
</evidence>
<dbReference type="InterPro" id="IPR004826">
    <property type="entry name" value="bZIP_Maf"/>
</dbReference>
<feature type="compositionally biased region" description="Basic and acidic residues" evidence="4">
    <location>
        <begin position="83"/>
        <end position="95"/>
    </location>
</feature>
<dbReference type="Proteomes" id="UP000245119">
    <property type="component" value="Linkage Group LG8"/>
</dbReference>
<feature type="compositionally biased region" description="Basic and acidic residues" evidence="4">
    <location>
        <begin position="167"/>
        <end position="179"/>
    </location>
</feature>
<evidence type="ECO:0000256" key="2">
    <source>
        <dbReference type="ARBA" id="ARBA00023125"/>
    </source>
</evidence>
<dbReference type="Gene3D" id="1.20.5.170">
    <property type="match status" value="1"/>
</dbReference>
<sequence length="505" mass="55745">MNQNVEDILAANLPNILFQGRSDDIEDQRLQAAAQTAISTGTTTPMLKAELRCRIMKRRHEEGLPDLPPDSQDSRQYELSPAEVEKKERRREQNRRAAQKCRQRKKSQHSQAEQGYLNAKKRHDQLVSECDSLRRFVNTLQSLLVSHLAVCTLRLPSQENLAPPPSDPDHNEGQHRFPESPDGQDSTVLTSLLDVNKLVDGLTGGCSSLPLNCFMAGDGTEKPPDLPVSPTNDISRLVAAGCPRPEVTSTQVEAGVTWIGDHHDQPPAAILDEDTTLNSVDVAAALQMLDSKDFAFLAQELCSSNDCQSRTFPELEQSIPETTPSVIPPSQPPTSVPQPIPRSQCDFPHLTPASTEMLDLPGYPWGTAKFQQRRQRCLSEMRGLTSGGSASFAPRHHHDDATKAGTTQVSRRLQHKSLRHVATSVSLTSPDSPGTRREVPSPAYPLPSVSPHEGLYQEWQSAEVNQVQSPDCHTHSPDCEMSEDDDYRFSSADSEWFNSLGNPPV</sequence>
<dbReference type="SUPFAM" id="SSF57959">
    <property type="entry name" value="Leucine zipper domain"/>
    <property type="match status" value="1"/>
</dbReference>
<name>A0A2T7NZX9_POMCA</name>
<dbReference type="AlphaFoldDB" id="A0A2T7NZX9"/>
<accession>A0A2T7NZX9</accession>
<comment type="caution">
    <text evidence="6">The sequence shown here is derived from an EMBL/GenBank/DDBJ whole genome shotgun (WGS) entry which is preliminary data.</text>
</comment>
<feature type="compositionally biased region" description="Polar residues" evidence="4">
    <location>
        <begin position="423"/>
        <end position="432"/>
    </location>
</feature>
<reference evidence="6 7" key="1">
    <citation type="submission" date="2018-04" db="EMBL/GenBank/DDBJ databases">
        <title>The genome of golden apple snail Pomacea canaliculata provides insight into stress tolerance and invasive adaptation.</title>
        <authorList>
            <person name="Liu C."/>
            <person name="Liu B."/>
            <person name="Ren Y."/>
            <person name="Zhang Y."/>
            <person name="Wang H."/>
            <person name="Li S."/>
            <person name="Jiang F."/>
            <person name="Yin L."/>
            <person name="Zhang G."/>
            <person name="Qian W."/>
            <person name="Fan W."/>
        </authorList>
    </citation>
    <scope>NUCLEOTIDE SEQUENCE [LARGE SCALE GENOMIC DNA]</scope>
    <source>
        <strain evidence="6">SZHN2017</strain>
        <tissue evidence="6">Muscle</tissue>
    </source>
</reference>